<comment type="caution">
    <text evidence="2">The sequence shown here is derived from an EMBL/GenBank/DDBJ whole genome shotgun (WGS) entry which is preliminary data.</text>
</comment>
<dbReference type="EMBL" id="SPHZ02000008">
    <property type="protein sequence ID" value="KAF0904122.1"/>
    <property type="molecule type" value="Genomic_DNA"/>
</dbReference>
<reference evidence="2 3" key="1">
    <citation type="submission" date="2019-11" db="EMBL/GenBank/DDBJ databases">
        <title>Whole genome sequence of Oryza granulata.</title>
        <authorList>
            <person name="Li W."/>
        </authorList>
    </citation>
    <scope>NUCLEOTIDE SEQUENCE [LARGE SCALE GENOMIC DNA]</scope>
    <source>
        <strain evidence="3">cv. Menghai</strain>
        <tissue evidence="2">Leaf</tissue>
    </source>
</reference>
<name>A0A6G1CVK2_9ORYZ</name>
<evidence type="ECO:0000313" key="3">
    <source>
        <dbReference type="Proteomes" id="UP000479710"/>
    </source>
</evidence>
<feature type="region of interest" description="Disordered" evidence="1">
    <location>
        <begin position="55"/>
        <end position="110"/>
    </location>
</feature>
<feature type="compositionally biased region" description="Basic and acidic residues" evidence="1">
    <location>
        <begin position="99"/>
        <end position="110"/>
    </location>
</feature>
<gene>
    <name evidence="2" type="ORF">E2562_032395</name>
</gene>
<accession>A0A6G1CVK2</accession>
<protein>
    <submittedName>
        <fullName evidence="2">Uncharacterized protein</fullName>
    </submittedName>
</protein>
<sequence>MDSGWIQRLGLDQEYVHRSTRHTQRGFTVGPSRQAQRIPSGASLSVARGWAWPSLGTARRGVSARRGRADVGGGGPWHNGEEGERRRHGSEVPVPRTARPGDGRWIGEGD</sequence>
<keyword evidence="3" id="KW-1185">Reference proteome</keyword>
<evidence type="ECO:0000256" key="1">
    <source>
        <dbReference type="SAM" id="MobiDB-lite"/>
    </source>
</evidence>
<proteinExistence type="predicted"/>
<feature type="region of interest" description="Disordered" evidence="1">
    <location>
        <begin position="18"/>
        <end position="40"/>
    </location>
</feature>
<dbReference type="Proteomes" id="UP000479710">
    <property type="component" value="Unassembled WGS sequence"/>
</dbReference>
<organism evidence="2 3">
    <name type="scientific">Oryza meyeriana var. granulata</name>
    <dbReference type="NCBI Taxonomy" id="110450"/>
    <lineage>
        <taxon>Eukaryota</taxon>
        <taxon>Viridiplantae</taxon>
        <taxon>Streptophyta</taxon>
        <taxon>Embryophyta</taxon>
        <taxon>Tracheophyta</taxon>
        <taxon>Spermatophyta</taxon>
        <taxon>Magnoliopsida</taxon>
        <taxon>Liliopsida</taxon>
        <taxon>Poales</taxon>
        <taxon>Poaceae</taxon>
        <taxon>BOP clade</taxon>
        <taxon>Oryzoideae</taxon>
        <taxon>Oryzeae</taxon>
        <taxon>Oryzinae</taxon>
        <taxon>Oryza</taxon>
        <taxon>Oryza meyeriana</taxon>
    </lineage>
</organism>
<dbReference type="AlphaFoldDB" id="A0A6G1CVK2"/>
<evidence type="ECO:0000313" key="2">
    <source>
        <dbReference type="EMBL" id="KAF0904122.1"/>
    </source>
</evidence>